<dbReference type="OrthoDB" id="9779457at2"/>
<feature type="binding site" evidence="7">
    <location>
        <position position="119"/>
    </location>
    <ligand>
        <name>[4Fe-4S] cluster</name>
        <dbReference type="ChEBI" id="CHEBI:49883"/>
        <label>4</label>
    </ligand>
</feature>
<dbReference type="GO" id="GO:0051539">
    <property type="term" value="F:4 iron, 4 sulfur cluster binding"/>
    <property type="evidence" value="ECO:0007669"/>
    <property type="project" value="UniProtKB-KW"/>
</dbReference>
<reference evidence="10 11" key="1">
    <citation type="submission" date="2016-02" db="EMBL/GenBank/DDBJ databases">
        <title>Draft Genome for Tepidibacillus decaturensis nov. sp. Strain Z9, an Anaerobic, Moderately Thermophilic and Heterotrophic Bacterium from Deep Subsurface of the Illinois Basin, USA.</title>
        <authorList>
            <person name="Dong Y."/>
            <person name="Chang J.Y."/>
            <person name="Sanford R."/>
            <person name="Fouke B.W."/>
        </authorList>
    </citation>
    <scope>NUCLEOTIDE SEQUENCE [LARGE SCALE GENOMIC DNA]</scope>
    <source>
        <strain evidence="10 11">Z9</strain>
    </source>
</reference>
<dbReference type="PROSITE" id="PS00198">
    <property type="entry name" value="4FE4S_FER_1"/>
    <property type="match status" value="1"/>
</dbReference>
<feature type="binding site" evidence="7">
    <location>
        <position position="147"/>
    </location>
    <ligand>
        <name>[4Fe-4S] cluster</name>
        <dbReference type="ChEBI" id="CHEBI:49883"/>
        <label>2</label>
    </ligand>
</feature>
<feature type="binding site" evidence="7">
    <location>
        <position position="144"/>
    </location>
    <ligand>
        <name>[4Fe-4S] cluster</name>
        <dbReference type="ChEBI" id="CHEBI:49883"/>
        <label>2</label>
    </ligand>
</feature>
<feature type="domain" description="4Fe-4S ferredoxin-type" evidence="9">
    <location>
        <begin position="72"/>
        <end position="103"/>
    </location>
</feature>
<organism evidence="10 11">
    <name type="scientific">Tepidibacillus decaturensis</name>
    <dbReference type="NCBI Taxonomy" id="1413211"/>
    <lineage>
        <taxon>Bacteria</taxon>
        <taxon>Bacillati</taxon>
        <taxon>Bacillota</taxon>
        <taxon>Bacilli</taxon>
        <taxon>Bacillales</taxon>
        <taxon>Bacillaceae</taxon>
        <taxon>Tepidibacillus</taxon>
    </lineage>
</organism>
<evidence type="ECO:0000256" key="6">
    <source>
        <dbReference type="ARBA" id="ARBA00023014"/>
    </source>
</evidence>
<keyword evidence="3 7" id="KW-0479">Metal-binding</keyword>
<evidence type="ECO:0000256" key="7">
    <source>
        <dbReference type="PIRSR" id="PIRSR036298-50"/>
    </source>
</evidence>
<protein>
    <recommendedName>
        <fullName evidence="9">4Fe-4S ferredoxin-type domain-containing protein</fullName>
    </recommendedName>
</protein>
<proteinExistence type="predicted"/>
<feature type="binding site" evidence="7">
    <location>
        <position position="163"/>
    </location>
    <ligand>
        <name>[4Fe-4S] cluster</name>
        <dbReference type="ChEBI" id="CHEBI:49883"/>
        <label>1</label>
    </ligand>
</feature>
<evidence type="ECO:0000313" key="11">
    <source>
        <dbReference type="Proteomes" id="UP000070352"/>
    </source>
</evidence>
<feature type="transmembrane region" description="Helical" evidence="8">
    <location>
        <begin position="243"/>
        <end position="265"/>
    </location>
</feature>
<comment type="subcellular location">
    <subcellularLocation>
        <location evidence="1">Cell envelope</location>
    </subcellularLocation>
</comment>
<feature type="binding site" evidence="7">
    <location>
        <position position="84"/>
    </location>
    <ligand>
        <name>[4Fe-4S] cluster</name>
        <dbReference type="ChEBI" id="CHEBI:49883"/>
        <label>3</label>
    </ligand>
</feature>
<evidence type="ECO:0000259" key="9">
    <source>
        <dbReference type="PROSITE" id="PS51379"/>
    </source>
</evidence>
<evidence type="ECO:0000313" key="10">
    <source>
        <dbReference type="EMBL" id="KXG44704.1"/>
    </source>
</evidence>
<feature type="binding site" evidence="7">
    <location>
        <position position="113"/>
    </location>
    <ligand>
        <name>[4Fe-4S] cluster</name>
        <dbReference type="ChEBI" id="CHEBI:49883"/>
        <label>4</label>
    </ligand>
</feature>
<keyword evidence="4" id="KW-0677">Repeat</keyword>
<evidence type="ECO:0000256" key="1">
    <source>
        <dbReference type="ARBA" id="ARBA00004196"/>
    </source>
</evidence>
<keyword evidence="2 7" id="KW-0004">4Fe-4S</keyword>
<dbReference type="Gene3D" id="3.30.70.20">
    <property type="match status" value="2"/>
</dbReference>
<keyword evidence="8" id="KW-0812">Transmembrane</keyword>
<dbReference type="EMBL" id="LSKU01000001">
    <property type="protein sequence ID" value="KXG44704.1"/>
    <property type="molecule type" value="Genomic_DNA"/>
</dbReference>
<feature type="binding site" evidence="7">
    <location>
        <position position="27"/>
    </location>
    <ligand>
        <name>[4Fe-4S] cluster</name>
        <dbReference type="ChEBI" id="CHEBI:49883"/>
        <label>2</label>
    </ligand>
</feature>
<comment type="cofactor">
    <cofactor evidence="7">
        <name>[4Fe-4S] cluster</name>
        <dbReference type="ChEBI" id="CHEBI:49883"/>
    </cofactor>
    <text evidence="7">Binds 4 [4Fe-4S] clusters per subunit.</text>
</comment>
<dbReference type="GO" id="GO:0015944">
    <property type="term" value="P:formate oxidation"/>
    <property type="evidence" value="ECO:0007669"/>
    <property type="project" value="InterPro"/>
</dbReference>
<feature type="binding site" evidence="7">
    <location>
        <position position="81"/>
    </location>
    <ligand>
        <name>[4Fe-4S] cluster</name>
        <dbReference type="ChEBI" id="CHEBI:49883"/>
        <label>3</label>
    </ligand>
</feature>
<dbReference type="SUPFAM" id="SSF54862">
    <property type="entry name" value="4Fe-4S ferredoxins"/>
    <property type="match status" value="1"/>
</dbReference>
<keyword evidence="8" id="KW-1133">Transmembrane helix</keyword>
<dbReference type="PIRSF" id="PIRSF036298">
    <property type="entry name" value="FDH_4Fe4S"/>
    <property type="match status" value="1"/>
</dbReference>
<dbReference type="PANTHER" id="PTHR43545:SF6">
    <property type="entry name" value="FORMATE DEHYDROGENASE, NITRATE-INDUCIBLE, IRON-SULFUR SUBUNIT"/>
    <property type="match status" value="1"/>
</dbReference>
<comment type="caution">
    <text evidence="10">The sequence shown here is derived from an EMBL/GenBank/DDBJ whole genome shotgun (WGS) entry which is preliminary data.</text>
</comment>
<keyword evidence="11" id="KW-1185">Reference proteome</keyword>
<dbReference type="InterPro" id="IPR017896">
    <property type="entry name" value="4Fe4S_Fe-S-bd"/>
</dbReference>
<feature type="domain" description="4Fe-4S ferredoxin-type" evidence="9">
    <location>
        <begin position="104"/>
        <end position="133"/>
    </location>
</feature>
<feature type="binding site" evidence="7">
    <location>
        <position position="89"/>
    </location>
    <ligand>
        <name>[4Fe-4S] cluster</name>
        <dbReference type="ChEBI" id="CHEBI:49883"/>
        <label>3</label>
    </ligand>
</feature>
<keyword evidence="5 7" id="KW-0408">Iron</keyword>
<dbReference type="PANTHER" id="PTHR43545">
    <property type="entry name" value="FORMATE DEHYDROGENASE, NITRATE-INDUCIBLE, IRON-SULFUR SUBUNIT"/>
    <property type="match status" value="1"/>
</dbReference>
<feature type="binding site" evidence="7">
    <location>
        <position position="20"/>
    </location>
    <ligand>
        <name>[4Fe-4S] cluster</name>
        <dbReference type="ChEBI" id="CHEBI:49883"/>
        <label>1</label>
    </ligand>
</feature>
<keyword evidence="8" id="KW-0472">Membrane</keyword>
<dbReference type="Proteomes" id="UP000070352">
    <property type="component" value="Unassembled WGS sequence"/>
</dbReference>
<feature type="binding site" evidence="7">
    <location>
        <position position="116"/>
    </location>
    <ligand>
        <name>[4Fe-4S] cluster</name>
        <dbReference type="ChEBI" id="CHEBI:49883"/>
        <label>4</label>
    </ligand>
</feature>
<evidence type="ECO:0000256" key="5">
    <source>
        <dbReference type="ARBA" id="ARBA00023004"/>
    </source>
</evidence>
<dbReference type="InterPro" id="IPR014603">
    <property type="entry name" value="Formate_DH_Fe-S_su"/>
</dbReference>
<evidence type="ECO:0000256" key="4">
    <source>
        <dbReference type="ARBA" id="ARBA00022737"/>
    </source>
</evidence>
<dbReference type="AlphaFoldDB" id="A0A135L6R5"/>
<feature type="binding site" evidence="7">
    <location>
        <position position="123"/>
    </location>
    <ligand>
        <name>[4Fe-4S] cluster</name>
        <dbReference type="ChEBI" id="CHEBI:49883"/>
        <label>3</label>
    </ligand>
</feature>
<evidence type="ECO:0000256" key="8">
    <source>
        <dbReference type="SAM" id="Phobius"/>
    </source>
</evidence>
<accession>A0A135L6R5</accession>
<feature type="binding site" evidence="7">
    <location>
        <position position="159"/>
    </location>
    <ligand>
        <name>[4Fe-4S] cluster</name>
        <dbReference type="ChEBI" id="CHEBI:49883"/>
        <label>2</label>
    </ligand>
</feature>
<evidence type="ECO:0000256" key="3">
    <source>
        <dbReference type="ARBA" id="ARBA00022723"/>
    </source>
</evidence>
<feature type="binding site" evidence="7">
    <location>
        <position position="17"/>
    </location>
    <ligand>
        <name>[4Fe-4S] cluster</name>
        <dbReference type="ChEBI" id="CHEBI:49883"/>
        <label>1</label>
    </ligand>
</feature>
<feature type="binding site" evidence="7">
    <location>
        <position position="23"/>
    </location>
    <ligand>
        <name>[4Fe-4S] cluster</name>
        <dbReference type="ChEBI" id="CHEBI:49883"/>
        <label>1</label>
    </ligand>
</feature>
<keyword evidence="6 7" id="KW-0411">Iron-sulfur</keyword>
<dbReference type="InterPro" id="IPR051555">
    <property type="entry name" value="FDH_Electron_Transfer_Unit"/>
</dbReference>
<dbReference type="GO" id="GO:0030313">
    <property type="term" value="C:cell envelope"/>
    <property type="evidence" value="ECO:0007669"/>
    <property type="project" value="UniProtKB-SubCell"/>
</dbReference>
<dbReference type="PROSITE" id="PS51379">
    <property type="entry name" value="4FE4S_FER_2"/>
    <property type="match status" value="3"/>
</dbReference>
<name>A0A135L6R5_9BACI</name>
<dbReference type="RefSeq" id="WP_082732533.1">
    <property type="nucleotide sequence ID" value="NZ_LSKU01000001.1"/>
</dbReference>
<dbReference type="Pfam" id="PF13247">
    <property type="entry name" value="Fer4_11"/>
    <property type="match status" value="1"/>
</dbReference>
<dbReference type="GO" id="GO:0045333">
    <property type="term" value="P:cellular respiration"/>
    <property type="evidence" value="ECO:0007669"/>
    <property type="project" value="InterPro"/>
</dbReference>
<gene>
    <name evidence="10" type="ORF">U473_12225</name>
</gene>
<feature type="domain" description="4Fe-4S ferredoxin-type" evidence="9">
    <location>
        <begin position="8"/>
        <end position="38"/>
    </location>
</feature>
<dbReference type="GO" id="GO:0046872">
    <property type="term" value="F:metal ion binding"/>
    <property type="evidence" value="ECO:0007669"/>
    <property type="project" value="UniProtKB-KW"/>
</dbReference>
<dbReference type="STRING" id="1413211.U473_12225"/>
<sequence length="282" mass="31857">MMAQKTDKAILVDTSLCTGCKACQLACKEWHNLPATEFDKVPGTYQNPADRSFNTLTLMRFDEKYDPKTNTFEWLIRKDQCMHCSDAPCVAICSTGALYQHKEGFVAFDQESCIGCGYCEKACPFDIPRYQHDAFTGKDKMNKCNFCQDKITNGEAPACVQTCPTKALEFMSWDEAIKQAYKRVKQIKNRFPNANVYGDKLMGGTHYIYVLTEKPEEYGLPTNPKTNELVEFRSGVIKPVTEVLMGVAGIGFLANFIVSSTAFNFNGKDEPEDFLKEEKKHE</sequence>
<evidence type="ECO:0000256" key="2">
    <source>
        <dbReference type="ARBA" id="ARBA00022485"/>
    </source>
</evidence>
<dbReference type="InterPro" id="IPR017900">
    <property type="entry name" value="4Fe4S_Fe_S_CS"/>
</dbReference>
<feature type="binding site" evidence="7">
    <location>
        <position position="93"/>
    </location>
    <ligand>
        <name>[4Fe-4S] cluster</name>
        <dbReference type="ChEBI" id="CHEBI:49883"/>
        <label>4</label>
    </ligand>
</feature>